<dbReference type="AlphaFoldDB" id="A0A9N9HQ93"/>
<evidence type="ECO:0000313" key="1">
    <source>
        <dbReference type="EMBL" id="CAG8699949.1"/>
    </source>
</evidence>
<name>A0A9N9HQ93_9GLOM</name>
<reference evidence="1" key="1">
    <citation type="submission" date="2021-06" db="EMBL/GenBank/DDBJ databases">
        <authorList>
            <person name="Kallberg Y."/>
            <person name="Tangrot J."/>
            <person name="Rosling A."/>
        </authorList>
    </citation>
    <scope>NUCLEOTIDE SEQUENCE</scope>
    <source>
        <strain evidence="1">FL966</strain>
    </source>
</reference>
<dbReference type="Proteomes" id="UP000789759">
    <property type="component" value="Unassembled WGS sequence"/>
</dbReference>
<comment type="caution">
    <text evidence="1">The sequence shown here is derived from an EMBL/GenBank/DDBJ whole genome shotgun (WGS) entry which is preliminary data.</text>
</comment>
<dbReference type="EMBL" id="CAJVQA010010705">
    <property type="protein sequence ID" value="CAG8699949.1"/>
    <property type="molecule type" value="Genomic_DNA"/>
</dbReference>
<feature type="non-terminal residue" evidence="1">
    <location>
        <position position="1"/>
    </location>
</feature>
<dbReference type="OrthoDB" id="10489433at2759"/>
<evidence type="ECO:0000313" key="2">
    <source>
        <dbReference type="Proteomes" id="UP000789759"/>
    </source>
</evidence>
<gene>
    <name evidence="1" type="ORF">CPELLU_LOCUS11771</name>
</gene>
<accession>A0A9N9HQ93</accession>
<organism evidence="1 2">
    <name type="scientific">Cetraspora pellucida</name>
    <dbReference type="NCBI Taxonomy" id="1433469"/>
    <lineage>
        <taxon>Eukaryota</taxon>
        <taxon>Fungi</taxon>
        <taxon>Fungi incertae sedis</taxon>
        <taxon>Mucoromycota</taxon>
        <taxon>Glomeromycotina</taxon>
        <taxon>Glomeromycetes</taxon>
        <taxon>Diversisporales</taxon>
        <taxon>Gigasporaceae</taxon>
        <taxon>Cetraspora</taxon>
    </lineage>
</organism>
<protein>
    <submittedName>
        <fullName evidence="1">4356_t:CDS:1</fullName>
    </submittedName>
</protein>
<proteinExistence type="predicted"/>
<sequence length="83" mass="9148">KMDTQNIIVNAKESKYCSHCKKTKLVIEFTKQSGGKAVTFAKCNLCNEQNKKSRQNARAIIAESTSSLAQSKQNARAVIAENT</sequence>
<keyword evidence="2" id="KW-1185">Reference proteome</keyword>